<feature type="region of interest" description="Disordered" evidence="1">
    <location>
        <begin position="184"/>
        <end position="226"/>
    </location>
</feature>
<dbReference type="OrthoDB" id="10601483at2759"/>
<accession>A0A6J8D3A4</accession>
<feature type="region of interest" description="Disordered" evidence="1">
    <location>
        <begin position="101"/>
        <end position="143"/>
    </location>
</feature>
<feature type="compositionally biased region" description="Low complexity" evidence="1">
    <location>
        <begin position="123"/>
        <end position="143"/>
    </location>
</feature>
<dbReference type="EMBL" id="CACVKT020006529">
    <property type="protein sequence ID" value="CAC5402575.1"/>
    <property type="molecule type" value="Genomic_DNA"/>
</dbReference>
<evidence type="ECO:0000313" key="3">
    <source>
        <dbReference type="Proteomes" id="UP000507470"/>
    </source>
</evidence>
<feature type="compositionally biased region" description="Basic and acidic residues" evidence="1">
    <location>
        <begin position="48"/>
        <end position="63"/>
    </location>
</feature>
<feature type="compositionally biased region" description="Low complexity" evidence="1">
    <location>
        <begin position="68"/>
        <end position="81"/>
    </location>
</feature>
<gene>
    <name evidence="2" type="ORF">MCOR_36510</name>
</gene>
<evidence type="ECO:0000313" key="2">
    <source>
        <dbReference type="EMBL" id="CAC5402575.1"/>
    </source>
</evidence>
<protein>
    <recommendedName>
        <fullName evidence="4">BEN domain-containing protein</fullName>
    </recommendedName>
</protein>
<feature type="compositionally biased region" description="Low complexity" evidence="1">
    <location>
        <begin position="102"/>
        <end position="113"/>
    </location>
</feature>
<name>A0A6J8D3A4_MYTCO</name>
<proteinExistence type="predicted"/>
<evidence type="ECO:0008006" key="4">
    <source>
        <dbReference type="Google" id="ProtNLM"/>
    </source>
</evidence>
<sequence length="750" mass="80963">MRIRPYQVPNITIVLAIIFPTNNKADLKSAIDKYFGRDVDKPNPPPAKKKETACTKEKNEKKKTNILATTAPPKSVSSTSSVKSAKYLASEEVMKQVISFTSSSEEMSPENSPTKQTLSSHIQPTPSSNPVSSQSTSHYQSSTLSDIQPAILLKTHSQSAISPESVLPTEANCDILSLSPLLSVPSTQPTSTQQSPHSSVPAVLSSPPSVPSTQPTSTQQSPHSSVPAVLSPLLSVPSTQPTSTQRSPHSSVPAVLSPLLSVPSTQPTSTQQSPHSSVPAVLSPLLSVPSTQPTSTQLSPHSSVQAVSQTSFQSAAPCNYVSTKSTHSAMYSQPSIQPYIPQSLINPISDIQSTFHSQSTTFHSPGSTQSPTFSTQQIFVAEPFVPMFSSSSENFTQSSMSSASQGTSFIADPTDSSDILFNSNVQHIIASPESARLLQSIMKDNIKTTPSCQMVHHCSCLDRIEKTMNEVLKVLISMQSLNPVQIQVVDVMTSNTDSIHPQSFSAPTSTETNQVIPSVQSSVESCIPESLPRYTTEIPSSTLPSTITQVRNPNPSLPSATSSNILSTSSARDILAELNCQSNIPDKEPIAPISLNIRTPVIDPQFLSLSLTTILQNKPFSVKTNLHLFQPAPTISLYNQIPDNHVQDAKISAGDSSRRFAVNLFRNICSVEDVINKNVKGKVFQGKASLKGQISTEKINAIRFACQTHYPSLPSLAEKNWSAVVRAIDKANWNFHQYLRKSFDLSDLNL</sequence>
<organism evidence="2 3">
    <name type="scientific">Mytilus coruscus</name>
    <name type="common">Sea mussel</name>
    <dbReference type="NCBI Taxonomy" id="42192"/>
    <lineage>
        <taxon>Eukaryota</taxon>
        <taxon>Metazoa</taxon>
        <taxon>Spiralia</taxon>
        <taxon>Lophotrochozoa</taxon>
        <taxon>Mollusca</taxon>
        <taxon>Bivalvia</taxon>
        <taxon>Autobranchia</taxon>
        <taxon>Pteriomorphia</taxon>
        <taxon>Mytilida</taxon>
        <taxon>Mytiloidea</taxon>
        <taxon>Mytilidae</taxon>
        <taxon>Mytilinae</taxon>
        <taxon>Mytilus</taxon>
    </lineage>
</organism>
<evidence type="ECO:0000256" key="1">
    <source>
        <dbReference type="SAM" id="MobiDB-lite"/>
    </source>
</evidence>
<dbReference type="AlphaFoldDB" id="A0A6J8D3A4"/>
<feature type="region of interest" description="Disordered" evidence="1">
    <location>
        <begin position="36"/>
        <end position="81"/>
    </location>
</feature>
<keyword evidence="3" id="KW-1185">Reference proteome</keyword>
<dbReference type="Proteomes" id="UP000507470">
    <property type="component" value="Unassembled WGS sequence"/>
</dbReference>
<reference evidence="2 3" key="1">
    <citation type="submission" date="2020-06" db="EMBL/GenBank/DDBJ databases">
        <authorList>
            <person name="Li R."/>
            <person name="Bekaert M."/>
        </authorList>
    </citation>
    <scope>NUCLEOTIDE SEQUENCE [LARGE SCALE GENOMIC DNA]</scope>
    <source>
        <strain evidence="3">wild</strain>
    </source>
</reference>